<dbReference type="CDD" id="cd04179">
    <property type="entry name" value="DPM_DPG-synthase_like"/>
    <property type="match status" value="1"/>
</dbReference>
<gene>
    <name evidence="2" type="ORF">QEH52_06615</name>
</gene>
<dbReference type="InterPro" id="IPR029044">
    <property type="entry name" value="Nucleotide-diphossugar_trans"/>
</dbReference>
<dbReference type="EMBL" id="JARXHW010000011">
    <property type="protein sequence ID" value="MDQ8207172.1"/>
    <property type="molecule type" value="Genomic_DNA"/>
</dbReference>
<keyword evidence="3" id="KW-1185">Reference proteome</keyword>
<dbReference type="InterPro" id="IPR050256">
    <property type="entry name" value="Glycosyltransferase_2"/>
</dbReference>
<evidence type="ECO:0000313" key="3">
    <source>
        <dbReference type="Proteomes" id="UP001225316"/>
    </source>
</evidence>
<dbReference type="PANTHER" id="PTHR48090">
    <property type="entry name" value="UNDECAPRENYL-PHOSPHATE 4-DEOXY-4-FORMAMIDO-L-ARABINOSE TRANSFERASE-RELATED"/>
    <property type="match status" value="1"/>
</dbReference>
<evidence type="ECO:0000259" key="1">
    <source>
        <dbReference type="Pfam" id="PF00535"/>
    </source>
</evidence>
<organism evidence="2 3">
    <name type="scientific">Thalassobacterium maritimum</name>
    <dbReference type="NCBI Taxonomy" id="3041265"/>
    <lineage>
        <taxon>Bacteria</taxon>
        <taxon>Pseudomonadati</taxon>
        <taxon>Verrucomicrobiota</taxon>
        <taxon>Opitutia</taxon>
        <taxon>Puniceicoccales</taxon>
        <taxon>Coraliomargaritaceae</taxon>
        <taxon>Thalassobacterium</taxon>
    </lineage>
</organism>
<reference evidence="2 3" key="1">
    <citation type="submission" date="2023-04" db="EMBL/GenBank/DDBJ databases">
        <title>A novel bacteria isolated from coastal sediment.</title>
        <authorList>
            <person name="Liu X.-J."/>
            <person name="Du Z.-J."/>
        </authorList>
    </citation>
    <scope>NUCLEOTIDE SEQUENCE [LARGE SCALE GENOMIC DNA]</scope>
    <source>
        <strain evidence="2 3">SDUM461003</strain>
    </source>
</reference>
<dbReference type="SUPFAM" id="SSF53448">
    <property type="entry name" value="Nucleotide-diphospho-sugar transferases"/>
    <property type="match status" value="1"/>
</dbReference>
<evidence type="ECO:0000313" key="2">
    <source>
        <dbReference type="EMBL" id="MDQ8207172.1"/>
    </source>
</evidence>
<sequence length="479" mass="54514">MRQVDLTDHFDWISDNDAKARRRQRGFYSQLSGYFQFHVEPGLRVIEFGCGHGDLLAALKPSRGLGVDLSPKMIERAKIKNPASNLEFVVGDLHSTDLGEKFDVVILDYLVGYLPDVHACIAQLRKHCHSRTRIYITSLNHSWQPLLSIAQRVGWATRQPLSNWLSSVDLQNILELNDFEVINSGTEQLLPFRIPLFSAFCNSFLVRLPIFRNFGMTLAIRARLNVKPTIEGEISCSVVVPARNESGNIRAALERIPILGKQTEIIFVEGNSVDDTWEVIQREVDAYKGPHRVQYLQQPGKGKWDAVFAGFAVAKGDVLVIQDGDLTAPPEDLPKFYDAIASGACEFANGCRLVYPMESQAMRFLNLLGNQFFAASLSFVLGQPIKDSLCGTKMMLRSDYERLLERIEVLGDFDPFGDFNLLFGSSMLDLRIRDILVRYRDRTYGDTNISRFRHGWILLRMTWFGLRKIRFFSLKPRRV</sequence>
<dbReference type="GO" id="GO:0016757">
    <property type="term" value="F:glycosyltransferase activity"/>
    <property type="evidence" value="ECO:0007669"/>
    <property type="project" value="UniProtKB-KW"/>
</dbReference>
<keyword evidence="2" id="KW-0328">Glycosyltransferase</keyword>
<dbReference type="InterPro" id="IPR001173">
    <property type="entry name" value="Glyco_trans_2-like"/>
</dbReference>
<dbReference type="RefSeq" id="WP_308949308.1">
    <property type="nucleotide sequence ID" value="NZ_JARXHW010000011.1"/>
</dbReference>
<dbReference type="Proteomes" id="UP001225316">
    <property type="component" value="Unassembled WGS sequence"/>
</dbReference>
<name>A0ABU1AW12_9BACT</name>
<dbReference type="EC" id="2.4.-.-" evidence="2"/>
<proteinExistence type="predicted"/>
<feature type="domain" description="Glycosyltransferase 2-like" evidence="1">
    <location>
        <begin position="237"/>
        <end position="403"/>
    </location>
</feature>
<dbReference type="InterPro" id="IPR029063">
    <property type="entry name" value="SAM-dependent_MTases_sf"/>
</dbReference>
<comment type="caution">
    <text evidence="2">The sequence shown here is derived from an EMBL/GenBank/DDBJ whole genome shotgun (WGS) entry which is preliminary data.</text>
</comment>
<dbReference type="SUPFAM" id="SSF53335">
    <property type="entry name" value="S-adenosyl-L-methionine-dependent methyltransferases"/>
    <property type="match status" value="1"/>
</dbReference>
<dbReference type="Pfam" id="PF00535">
    <property type="entry name" value="Glycos_transf_2"/>
    <property type="match status" value="1"/>
</dbReference>
<accession>A0ABU1AW12</accession>
<protein>
    <submittedName>
        <fullName evidence="2">Glycosyltransferase</fullName>
        <ecNumber evidence="2">2.4.-.-</ecNumber>
    </submittedName>
</protein>
<dbReference type="Pfam" id="PF13489">
    <property type="entry name" value="Methyltransf_23"/>
    <property type="match status" value="1"/>
</dbReference>
<dbReference type="CDD" id="cd02440">
    <property type="entry name" value="AdoMet_MTases"/>
    <property type="match status" value="1"/>
</dbReference>
<dbReference type="Gene3D" id="3.90.550.10">
    <property type="entry name" value="Spore Coat Polysaccharide Biosynthesis Protein SpsA, Chain A"/>
    <property type="match status" value="1"/>
</dbReference>
<dbReference type="Gene3D" id="3.40.50.150">
    <property type="entry name" value="Vaccinia Virus protein VP39"/>
    <property type="match status" value="1"/>
</dbReference>
<keyword evidence="2" id="KW-0808">Transferase</keyword>